<proteinExistence type="predicted"/>
<protein>
    <submittedName>
        <fullName evidence="2">Uncharacterized protein</fullName>
    </submittedName>
</protein>
<evidence type="ECO:0000313" key="2">
    <source>
        <dbReference type="EMBL" id="JAD52941.1"/>
    </source>
</evidence>
<organism evidence="2">
    <name type="scientific">Arundo donax</name>
    <name type="common">Giant reed</name>
    <name type="synonym">Donax arundinaceus</name>
    <dbReference type="NCBI Taxonomy" id="35708"/>
    <lineage>
        <taxon>Eukaryota</taxon>
        <taxon>Viridiplantae</taxon>
        <taxon>Streptophyta</taxon>
        <taxon>Embryophyta</taxon>
        <taxon>Tracheophyta</taxon>
        <taxon>Spermatophyta</taxon>
        <taxon>Magnoliopsida</taxon>
        <taxon>Liliopsida</taxon>
        <taxon>Poales</taxon>
        <taxon>Poaceae</taxon>
        <taxon>PACMAD clade</taxon>
        <taxon>Arundinoideae</taxon>
        <taxon>Arundineae</taxon>
        <taxon>Arundo</taxon>
    </lineage>
</organism>
<dbReference type="EMBL" id="GBRH01244954">
    <property type="protein sequence ID" value="JAD52941.1"/>
    <property type="molecule type" value="Transcribed_RNA"/>
</dbReference>
<name>A0A0A9AP71_ARUDO</name>
<reference evidence="2" key="2">
    <citation type="journal article" date="2015" name="Data Brief">
        <title>Shoot transcriptome of the giant reed, Arundo donax.</title>
        <authorList>
            <person name="Barrero R.A."/>
            <person name="Guerrero F.D."/>
            <person name="Moolhuijzen P."/>
            <person name="Goolsby J.A."/>
            <person name="Tidwell J."/>
            <person name="Bellgard S.E."/>
            <person name="Bellgard M.I."/>
        </authorList>
    </citation>
    <scope>NUCLEOTIDE SEQUENCE</scope>
    <source>
        <tissue evidence="2">Shoot tissue taken approximately 20 cm above the soil surface</tissue>
    </source>
</reference>
<sequence length="27" mass="2965">MALWWSGERGRKGGGNCEGSSAARERR</sequence>
<dbReference type="AlphaFoldDB" id="A0A0A9AP71"/>
<evidence type="ECO:0000256" key="1">
    <source>
        <dbReference type="SAM" id="MobiDB-lite"/>
    </source>
</evidence>
<reference evidence="2" key="1">
    <citation type="submission" date="2014-09" db="EMBL/GenBank/DDBJ databases">
        <authorList>
            <person name="Magalhaes I.L.F."/>
            <person name="Oliveira U."/>
            <person name="Santos F.R."/>
            <person name="Vidigal T.H.D.A."/>
            <person name="Brescovit A.D."/>
            <person name="Santos A.J."/>
        </authorList>
    </citation>
    <scope>NUCLEOTIDE SEQUENCE</scope>
    <source>
        <tissue evidence="2">Shoot tissue taken approximately 20 cm above the soil surface</tissue>
    </source>
</reference>
<accession>A0A0A9AP71</accession>
<feature type="region of interest" description="Disordered" evidence="1">
    <location>
        <begin position="1"/>
        <end position="27"/>
    </location>
</feature>